<feature type="compositionally biased region" description="Basic and acidic residues" evidence="1">
    <location>
        <begin position="209"/>
        <end position="220"/>
    </location>
</feature>
<sequence>MSGNVGLSCWQQFWNCICCCCPYEEPEAIQQRKPLLQDPLHSTTSPTTSSHTYSPPSSNAHTLSPDLTLGLPAHQVEIQRREHQDREKERKTSSDDLRRDEGHLHVVSPHSPKTNGLKSEGTGSPTSSLLPTRISTPPLDEQQRRESEALSLSHLPPHDKSGSPSLSERDIHHIQKQGSGSSSPLPRPDQSVFSSPRPLVAKDSSPPLEEVKDQFEHQAPKDLQFGSSTTVVVSDEIERRNSPPIAIPIDKKRESDRSRSSDEEEHTPPHSFVSNPTTPVRSPDSSPATPLSSPYHDTSFGNVSNWREQVGVHESPHKVKDAKKSDGNGSDTD</sequence>
<organism evidence="2 3">
    <name type="scientific">Simkania negevensis (strain ATCC VR-1471 / DSM 27360 / Z)</name>
    <dbReference type="NCBI Taxonomy" id="331113"/>
    <lineage>
        <taxon>Bacteria</taxon>
        <taxon>Pseudomonadati</taxon>
        <taxon>Chlamydiota</taxon>
        <taxon>Chlamydiia</taxon>
        <taxon>Parachlamydiales</taxon>
        <taxon>Simkaniaceae</taxon>
        <taxon>Simkania</taxon>
    </lineage>
</organism>
<feature type="compositionally biased region" description="Basic and acidic residues" evidence="1">
    <location>
        <begin position="310"/>
        <end position="326"/>
    </location>
</feature>
<protein>
    <submittedName>
        <fullName evidence="2">Uncharacterized protein</fullName>
    </submittedName>
</protein>
<reference key="1">
    <citation type="journal article" date="2011" name="Mol. Biol. Evol.">
        <title>Unity in variety -- the pan-genome of the Chlamydiae.</title>
        <authorList>
            <person name="Collingro A."/>
            <person name="Tischler P."/>
            <person name="Weinmaier T."/>
            <person name="Penz T."/>
            <person name="Heinz E."/>
            <person name="Brunham R.C."/>
            <person name="Read T.D."/>
            <person name="Bavoil P.M."/>
            <person name="Sachse K."/>
            <person name="Kahane S."/>
            <person name="Friedman M.G."/>
            <person name="Rattei T."/>
            <person name="Myers G.S.A."/>
            <person name="Horn M."/>
        </authorList>
    </citation>
    <scope>NUCLEOTIDE SEQUENCE</scope>
    <source>
        <strain>Z</strain>
    </source>
</reference>
<gene>
    <name evidence="2" type="ordered locus">SNE_A22920</name>
</gene>
<name>F8L4B8_SIMNZ</name>
<feature type="compositionally biased region" description="Polar residues" evidence="1">
    <location>
        <begin position="111"/>
        <end position="135"/>
    </location>
</feature>
<dbReference type="STRING" id="331113.SNE_A22920"/>
<feature type="region of interest" description="Disordered" evidence="1">
    <location>
        <begin position="38"/>
        <end position="333"/>
    </location>
</feature>
<reference evidence="2 3" key="2">
    <citation type="journal article" date="2011" name="Mol. Biol. Evol.">
        <title>Unity in variety--the pan-genome of the Chlamydiae.</title>
        <authorList>
            <person name="Collingro A."/>
            <person name="Tischler P."/>
            <person name="Weinmaier T."/>
            <person name="Penz T."/>
            <person name="Heinz E."/>
            <person name="Brunham R.C."/>
            <person name="Read T.D."/>
            <person name="Bavoil P.M."/>
            <person name="Sachse K."/>
            <person name="Kahane S."/>
            <person name="Friedman M.G."/>
            <person name="Rattei T."/>
            <person name="Myers G.S."/>
            <person name="Horn M."/>
        </authorList>
    </citation>
    <scope>NUCLEOTIDE SEQUENCE [LARGE SCALE GENOMIC DNA]</scope>
    <source>
        <strain evidence="3">ATCC VR-1471 / Z</strain>
    </source>
</reference>
<evidence type="ECO:0000313" key="3">
    <source>
        <dbReference type="Proteomes" id="UP000000496"/>
    </source>
</evidence>
<accession>F8L4B8</accession>
<dbReference type="AlphaFoldDB" id="F8L4B8"/>
<evidence type="ECO:0000256" key="1">
    <source>
        <dbReference type="SAM" id="MobiDB-lite"/>
    </source>
</evidence>
<dbReference type="KEGG" id="sng:SNE_A22920"/>
<dbReference type="RefSeq" id="WP_013944635.1">
    <property type="nucleotide sequence ID" value="NC_015713.1"/>
</dbReference>
<evidence type="ECO:0000313" key="2">
    <source>
        <dbReference type="EMBL" id="CCB90169.1"/>
    </source>
</evidence>
<feature type="compositionally biased region" description="Basic and acidic residues" evidence="1">
    <location>
        <begin position="249"/>
        <end position="261"/>
    </location>
</feature>
<feature type="compositionally biased region" description="Polar residues" evidence="1">
    <location>
        <begin position="272"/>
        <end position="307"/>
    </location>
</feature>
<keyword evidence="3" id="KW-1185">Reference proteome</keyword>
<feature type="compositionally biased region" description="Low complexity" evidence="1">
    <location>
        <begin position="41"/>
        <end position="58"/>
    </location>
</feature>
<dbReference type="Proteomes" id="UP000000496">
    <property type="component" value="Chromosome gsn.131"/>
</dbReference>
<feature type="compositionally biased region" description="Basic and acidic residues" evidence="1">
    <location>
        <begin position="77"/>
        <end position="104"/>
    </location>
</feature>
<feature type="compositionally biased region" description="Basic and acidic residues" evidence="1">
    <location>
        <begin position="156"/>
        <end position="173"/>
    </location>
</feature>
<dbReference type="HOGENOM" id="CLU_833925_0_0_0"/>
<dbReference type="EMBL" id="FR872582">
    <property type="protein sequence ID" value="CCB90169.1"/>
    <property type="molecule type" value="Genomic_DNA"/>
</dbReference>
<proteinExistence type="predicted"/>